<feature type="domain" description="UspA" evidence="2">
    <location>
        <begin position="5"/>
        <end position="162"/>
    </location>
</feature>
<evidence type="ECO:0000259" key="2">
    <source>
        <dbReference type="Pfam" id="PF00582"/>
    </source>
</evidence>
<proteinExistence type="inferred from homology"/>
<dbReference type="InterPro" id="IPR014729">
    <property type="entry name" value="Rossmann-like_a/b/a_fold"/>
</dbReference>
<dbReference type="PATRIC" id="fig|1121318.3.peg.2939"/>
<organism evidence="3 4">
    <name type="scientific">Clostridium homopropionicum DSM 5847</name>
    <dbReference type="NCBI Taxonomy" id="1121318"/>
    <lineage>
        <taxon>Bacteria</taxon>
        <taxon>Bacillati</taxon>
        <taxon>Bacillota</taxon>
        <taxon>Clostridia</taxon>
        <taxon>Eubacteriales</taxon>
        <taxon>Clostridiaceae</taxon>
        <taxon>Clostridium</taxon>
    </lineage>
</organism>
<dbReference type="Gene3D" id="3.40.50.620">
    <property type="entry name" value="HUPs"/>
    <property type="match status" value="1"/>
</dbReference>
<name>A0A0L6Z6R2_9CLOT</name>
<reference evidence="4" key="1">
    <citation type="submission" date="2015-08" db="EMBL/GenBank/DDBJ databases">
        <title>Genome sequence of the strict anaerobe Clostridium homopropionicum LuHBu1 (DSM 5847T).</title>
        <authorList>
            <person name="Poehlein A."/>
            <person name="Beck M."/>
            <person name="Schiel-Bengelsdorf B."/>
            <person name="Bengelsdorf F.R."/>
            <person name="Daniel R."/>
            <person name="Duerre P."/>
        </authorList>
    </citation>
    <scope>NUCLEOTIDE SEQUENCE [LARGE SCALE GENOMIC DNA]</scope>
    <source>
        <strain evidence="4">DSM 5847</strain>
    </source>
</reference>
<dbReference type="SUPFAM" id="SSF52402">
    <property type="entry name" value="Adenine nucleotide alpha hydrolases-like"/>
    <property type="match status" value="1"/>
</dbReference>
<sequence>MKKMKVLVPIDGTETSMHSLRQLKKLFNADNVDVTLMYVAEIIITGEMLEQDDMPKARNANGDEVREIVINQDFSTTVSSIKALKEGYEPILDKALEEIEDFNVEKFIDIGYAADRIVKKAKKDKFDMIIMSKSNKKGLSRMLGSVTSKVVKDAETVVLVVP</sequence>
<dbReference type="STRING" id="36844.SAMN04488501_11067"/>
<dbReference type="Pfam" id="PF00582">
    <property type="entry name" value="Usp"/>
    <property type="match status" value="1"/>
</dbReference>
<evidence type="ECO:0000313" key="4">
    <source>
        <dbReference type="Proteomes" id="UP000037043"/>
    </source>
</evidence>
<gene>
    <name evidence="3" type="ORF">CLHOM_29300</name>
</gene>
<accession>A0A0L6Z6R2</accession>
<comment type="caution">
    <text evidence="3">The sequence shown here is derived from an EMBL/GenBank/DDBJ whole genome shotgun (WGS) entry which is preliminary data.</text>
</comment>
<dbReference type="InterPro" id="IPR006016">
    <property type="entry name" value="UspA"/>
</dbReference>
<dbReference type="CDD" id="cd00293">
    <property type="entry name" value="USP-like"/>
    <property type="match status" value="1"/>
</dbReference>
<evidence type="ECO:0000313" key="3">
    <source>
        <dbReference type="EMBL" id="KOA18646.1"/>
    </source>
</evidence>
<protein>
    <submittedName>
        <fullName evidence="3">Universal stress protein family protein</fullName>
    </submittedName>
</protein>
<comment type="similarity">
    <text evidence="1">Belongs to the universal stress protein A family.</text>
</comment>
<dbReference type="PANTHER" id="PTHR46268">
    <property type="entry name" value="STRESS RESPONSE PROTEIN NHAX"/>
    <property type="match status" value="1"/>
</dbReference>
<dbReference type="PRINTS" id="PR01438">
    <property type="entry name" value="UNVRSLSTRESS"/>
</dbReference>
<evidence type="ECO:0000256" key="1">
    <source>
        <dbReference type="ARBA" id="ARBA00008791"/>
    </source>
</evidence>
<dbReference type="EMBL" id="LHUR01000036">
    <property type="protein sequence ID" value="KOA18646.1"/>
    <property type="molecule type" value="Genomic_DNA"/>
</dbReference>
<dbReference type="PANTHER" id="PTHR46268:SF6">
    <property type="entry name" value="UNIVERSAL STRESS PROTEIN UP12"/>
    <property type="match status" value="1"/>
</dbReference>
<keyword evidence="4" id="KW-1185">Reference proteome</keyword>
<dbReference type="AlphaFoldDB" id="A0A0L6Z6R2"/>
<dbReference type="Proteomes" id="UP000037043">
    <property type="component" value="Unassembled WGS sequence"/>
</dbReference>
<dbReference type="InterPro" id="IPR006015">
    <property type="entry name" value="Universal_stress_UspA"/>
</dbReference>